<dbReference type="GO" id="GO:0016787">
    <property type="term" value="F:hydrolase activity"/>
    <property type="evidence" value="ECO:0007669"/>
    <property type="project" value="UniProtKB-KW"/>
</dbReference>
<dbReference type="InterPro" id="IPR049046">
    <property type="entry name" value="Beta-AFase-like_GH127_middle"/>
</dbReference>
<sequence>MTTSPNTLAAPAVPTAQAAVTLRPLQPGAARITGGFWHTRQQRNRTAGLRSGYEQLEASGTFRNFRIVGGTEQGEASGMIFQDSDVYKWLEAVAFELGREDDSELRGMAREVTSMIAGAQQEDGYLNSVHTLRHSPDEHYSHMAWNHELYCYGHLIQAAVALSRSAGEQELLEVALRIVEHLRTVFGPELRHSTGGHPVIEMALVELFRLTGREEIKDLARFFLDMRGGEERFDGVNPGPGYFSAAVPVREARTVEGHAVRALYLFAGATDQAVEDDDAALLATTESVFADLLASKTYVTGGMGARWDWEAFGDPFEMTTDRGYAETCAAIGAIQWAWRLLLATGKSHYADVIERLLFNAFLPGVSLAGTEYFYVNSLQLREGATADEGRSIAHGRRGWFDCACCPPNIMRTFASLDHLAATATADGLQLHQYASGTWSAGEGTDALSIRVTTDYPVDGRVHVEVLQAPATERTVSLRIPAWSRGTAEVTFRGMAAAAPEQPITVPADGSPAAVRAVLTAGDVIELELDLSPRFVGAHHRLDASRGAVALERGPLVYALENEDQDGAASVDDAAVDPHQAPSAGDPLPALDGAVPLAVRGSAVAVSAAAAAWPYPVHGSADAEVTRTPTTWTAIPYYAWGNRSVGPMRVWLPREAD</sequence>
<keyword evidence="5" id="KW-1185">Reference proteome</keyword>
<accession>A0ABW0FGV8</accession>
<dbReference type="GeneID" id="303295651"/>
<reference evidence="5" key="1">
    <citation type="journal article" date="2019" name="Int. J. Syst. Evol. Microbiol.">
        <title>The Global Catalogue of Microorganisms (GCM) 10K type strain sequencing project: providing services to taxonomists for standard genome sequencing and annotation.</title>
        <authorList>
            <consortium name="The Broad Institute Genomics Platform"/>
            <consortium name="The Broad Institute Genome Sequencing Center for Infectious Disease"/>
            <person name="Wu L."/>
            <person name="Ma J."/>
        </authorList>
    </citation>
    <scope>NUCLEOTIDE SEQUENCE [LARGE SCALE GENOMIC DNA]</scope>
    <source>
        <strain evidence="5">CGMCC 1.16455</strain>
    </source>
</reference>
<dbReference type="Pfam" id="PF20737">
    <property type="entry name" value="Glyco_hydro127C"/>
    <property type="match status" value="1"/>
</dbReference>
<feature type="domain" description="Non-reducing end beta-L-arabinofuranosidase-like GH127 catalytic" evidence="1">
    <location>
        <begin position="31"/>
        <end position="417"/>
    </location>
</feature>
<evidence type="ECO:0000259" key="3">
    <source>
        <dbReference type="Pfam" id="PF20737"/>
    </source>
</evidence>
<evidence type="ECO:0000259" key="2">
    <source>
        <dbReference type="Pfam" id="PF20736"/>
    </source>
</evidence>
<dbReference type="SUPFAM" id="SSF48208">
    <property type="entry name" value="Six-hairpin glycosidases"/>
    <property type="match status" value="1"/>
</dbReference>
<evidence type="ECO:0000313" key="5">
    <source>
        <dbReference type="Proteomes" id="UP001595937"/>
    </source>
</evidence>
<comment type="caution">
    <text evidence="4">The sequence shown here is derived from an EMBL/GenBank/DDBJ whole genome shotgun (WGS) entry which is preliminary data.</text>
</comment>
<evidence type="ECO:0000259" key="1">
    <source>
        <dbReference type="Pfam" id="PF07944"/>
    </source>
</evidence>
<organism evidence="4 5">
    <name type="scientific">Brachybacterium tyrofermentans</name>
    <dbReference type="NCBI Taxonomy" id="47848"/>
    <lineage>
        <taxon>Bacteria</taxon>
        <taxon>Bacillati</taxon>
        <taxon>Actinomycetota</taxon>
        <taxon>Actinomycetes</taxon>
        <taxon>Micrococcales</taxon>
        <taxon>Dermabacteraceae</taxon>
        <taxon>Brachybacterium</taxon>
    </lineage>
</organism>
<name>A0ABW0FGV8_9MICO</name>
<dbReference type="Pfam" id="PF07944">
    <property type="entry name" value="Beta-AFase-like_GH127_cat"/>
    <property type="match status" value="1"/>
</dbReference>
<keyword evidence="4" id="KW-0378">Hydrolase</keyword>
<dbReference type="InterPro" id="IPR049174">
    <property type="entry name" value="Beta-AFase-like"/>
</dbReference>
<protein>
    <submittedName>
        <fullName evidence="4">Glycoside hydrolase family 127 protein</fullName>
    </submittedName>
</protein>
<dbReference type="PANTHER" id="PTHR43465:SF2">
    <property type="entry name" value="DUF1680 DOMAIN PROTEIN (AFU_ORTHOLOGUE AFUA_1G08910)"/>
    <property type="match status" value="1"/>
</dbReference>
<feature type="domain" description="Non-reducing end beta-L-arabinofuranosidase-like GH127 middle" evidence="2">
    <location>
        <begin position="428"/>
        <end position="529"/>
    </location>
</feature>
<evidence type="ECO:0000313" key="4">
    <source>
        <dbReference type="EMBL" id="MFC5298662.1"/>
    </source>
</evidence>
<dbReference type="InterPro" id="IPR008928">
    <property type="entry name" value="6-hairpin_glycosidase_sf"/>
</dbReference>
<dbReference type="PANTHER" id="PTHR43465">
    <property type="entry name" value="DUF1680 DOMAIN PROTEIN (AFU_ORTHOLOGUE AFUA_1G08910)"/>
    <property type="match status" value="1"/>
</dbReference>
<dbReference type="Proteomes" id="UP001595937">
    <property type="component" value="Unassembled WGS sequence"/>
</dbReference>
<gene>
    <name evidence="4" type="ORF">ACFPK8_14200</name>
</gene>
<dbReference type="EMBL" id="JBHSLN010000078">
    <property type="protein sequence ID" value="MFC5298662.1"/>
    <property type="molecule type" value="Genomic_DNA"/>
</dbReference>
<feature type="domain" description="Non-reducing end beta-L-arabinofuranosidase-like GH127 C-terminal" evidence="3">
    <location>
        <begin position="532"/>
        <end position="652"/>
    </location>
</feature>
<dbReference type="RefSeq" id="WP_343921943.1">
    <property type="nucleotide sequence ID" value="NZ_BAAAIR010000004.1"/>
</dbReference>
<dbReference type="InterPro" id="IPR049049">
    <property type="entry name" value="Beta-AFase-like_GH127_C"/>
</dbReference>
<dbReference type="Pfam" id="PF20736">
    <property type="entry name" value="Glyco_hydro127M"/>
    <property type="match status" value="1"/>
</dbReference>
<dbReference type="InterPro" id="IPR012878">
    <property type="entry name" value="Beta-AFase-like_GH127_cat"/>
</dbReference>
<proteinExistence type="predicted"/>